<dbReference type="Gene3D" id="3.30.530.20">
    <property type="match status" value="1"/>
</dbReference>
<feature type="domain" description="Activator of Hsp90 ATPase homologue 1/2-like C-terminal" evidence="2">
    <location>
        <begin position="24"/>
        <end position="161"/>
    </location>
</feature>
<dbReference type="CDD" id="cd07814">
    <property type="entry name" value="SRPBCC_CalC_Aha1-like"/>
    <property type="match status" value="1"/>
</dbReference>
<comment type="caution">
    <text evidence="3">The sequence shown here is derived from an EMBL/GenBank/DDBJ whole genome shotgun (WGS) entry which is preliminary data.</text>
</comment>
<name>A0ABT1T758_9SPHI</name>
<evidence type="ECO:0000313" key="4">
    <source>
        <dbReference type="Proteomes" id="UP001204376"/>
    </source>
</evidence>
<protein>
    <submittedName>
        <fullName evidence="3">SRPBCC domain-containing protein</fullName>
    </submittedName>
</protein>
<evidence type="ECO:0000259" key="2">
    <source>
        <dbReference type="Pfam" id="PF08327"/>
    </source>
</evidence>
<dbReference type="RefSeq" id="WP_256540646.1">
    <property type="nucleotide sequence ID" value="NZ_JANHOH010000007.1"/>
</dbReference>
<reference evidence="3 4" key="1">
    <citation type="submission" date="2022-07" db="EMBL/GenBank/DDBJ databases">
        <title>Mucilaginibacter sp. JC4.</title>
        <authorList>
            <person name="Le V."/>
            <person name="Ko S.-R."/>
            <person name="Ahn C.-Y."/>
            <person name="Oh H.-M."/>
        </authorList>
    </citation>
    <scope>NUCLEOTIDE SEQUENCE [LARGE SCALE GENOMIC DNA]</scope>
    <source>
        <strain evidence="3 4">JC4</strain>
    </source>
</reference>
<accession>A0ABT1T758</accession>
<dbReference type="Proteomes" id="UP001204376">
    <property type="component" value="Unassembled WGS sequence"/>
</dbReference>
<gene>
    <name evidence="3" type="ORF">NPE20_20980</name>
</gene>
<dbReference type="Pfam" id="PF08327">
    <property type="entry name" value="AHSA1"/>
    <property type="match status" value="1"/>
</dbReference>
<dbReference type="InterPro" id="IPR023393">
    <property type="entry name" value="START-like_dom_sf"/>
</dbReference>
<dbReference type="EMBL" id="JANHOH010000007">
    <property type="protein sequence ID" value="MCQ6960467.1"/>
    <property type="molecule type" value="Genomic_DNA"/>
</dbReference>
<evidence type="ECO:0000313" key="3">
    <source>
        <dbReference type="EMBL" id="MCQ6960467.1"/>
    </source>
</evidence>
<comment type="similarity">
    <text evidence="1">Belongs to the AHA1 family.</text>
</comment>
<proteinExistence type="inferred from homology"/>
<dbReference type="SUPFAM" id="SSF55961">
    <property type="entry name" value="Bet v1-like"/>
    <property type="match status" value="1"/>
</dbReference>
<sequence length="164" mass="19177">MTKRETVFSKDLQNKKLTVVREFDAPLERVWEAWTKSEVLDQWWAPKPYKTETKKMDFREGGFWLYLMKGPEDEGSWCIENYKTIEPKKRIVNSVAFSDKEGNPNTDFPIMNWDKEFSGTDNVSKVNIEITFDKEADMDTLMQMGFQEGFTAGLDNLDDYLSGQ</sequence>
<organism evidence="3 4">
    <name type="scientific">Mucilaginibacter aquariorum</name>
    <dbReference type="NCBI Taxonomy" id="2967225"/>
    <lineage>
        <taxon>Bacteria</taxon>
        <taxon>Pseudomonadati</taxon>
        <taxon>Bacteroidota</taxon>
        <taxon>Sphingobacteriia</taxon>
        <taxon>Sphingobacteriales</taxon>
        <taxon>Sphingobacteriaceae</taxon>
        <taxon>Mucilaginibacter</taxon>
    </lineage>
</organism>
<evidence type="ECO:0000256" key="1">
    <source>
        <dbReference type="ARBA" id="ARBA00006817"/>
    </source>
</evidence>
<keyword evidence="4" id="KW-1185">Reference proteome</keyword>
<dbReference type="InterPro" id="IPR013538">
    <property type="entry name" value="ASHA1/2-like_C"/>
</dbReference>